<comment type="caution">
    <text evidence="3">The sequence shown here is derived from an EMBL/GenBank/DDBJ whole genome shotgun (WGS) entry which is preliminary data.</text>
</comment>
<dbReference type="AlphaFoldDB" id="A0AAU9QPK7"/>
<dbReference type="PANTHER" id="PTHR38973:SF1">
    <property type="entry name" value="PLASMID PARTITION PROTEIN B"/>
    <property type="match status" value="1"/>
</dbReference>
<keyword evidence="1" id="KW-0238">DNA-binding</keyword>
<dbReference type="Gene3D" id="1.10.10.2830">
    <property type="match status" value="1"/>
</dbReference>
<dbReference type="PANTHER" id="PTHR38973">
    <property type="entry name" value="PLASMID PARTITIONING CONTROL PROTEIN-RELATED"/>
    <property type="match status" value="1"/>
</dbReference>
<dbReference type="EMBL" id="CAKMUD010000087">
    <property type="protein sequence ID" value="CAH1597667.1"/>
    <property type="molecule type" value="Genomic_DNA"/>
</dbReference>
<reference evidence="3" key="1">
    <citation type="submission" date="2022-01" db="EMBL/GenBank/DDBJ databases">
        <authorList>
            <person name="Lagorce A."/>
        </authorList>
    </citation>
    <scope>NUCLEOTIDE SEQUENCE</scope>
    <source>
        <strain evidence="3">Th15_F1_A12</strain>
    </source>
</reference>
<feature type="region of interest" description="Disordered" evidence="2">
    <location>
        <begin position="1"/>
        <end position="21"/>
    </location>
</feature>
<evidence type="ECO:0000313" key="3">
    <source>
        <dbReference type="EMBL" id="CAH1597667.1"/>
    </source>
</evidence>
<name>A0AAU9QPK7_9VIBR</name>
<dbReference type="GO" id="GO:0003677">
    <property type="term" value="F:DNA binding"/>
    <property type="evidence" value="ECO:0007669"/>
    <property type="project" value="UniProtKB-KW"/>
</dbReference>
<accession>A0AAU9QPK7</accession>
<organism evidence="3 4">
    <name type="scientific">Vibrio jasicida</name>
    <dbReference type="NCBI Taxonomy" id="766224"/>
    <lineage>
        <taxon>Bacteria</taxon>
        <taxon>Pseudomonadati</taxon>
        <taxon>Pseudomonadota</taxon>
        <taxon>Gammaproteobacteria</taxon>
        <taxon>Vibrionales</taxon>
        <taxon>Vibrionaceae</taxon>
        <taxon>Vibrio</taxon>
    </lineage>
</organism>
<sequence length="325" mass="36506">MRNTNKSKLLASGSKSGVSSLKGIPDNTRTFLNGKVKAKRIVVLSTDIESKTGIHPLNPRNQEALTLEAVRDIYSSIKTNGVNQEGVAIRCQSSNRLLLLDASRRRFACLHAGVDLPLWELQGNVTDEDILAIINDSQEVKRWSYPEHAQYLFKVAERKGIDVKNAKLGELASALSIGRESLRKRIAANNVSIALRKVFVDFEGIPNAYYSELAKLQRELEKSQLVIEDVMVRFVDEVKLPSDSLSVDDMQKLTLENLKSFVSEALNVKKKNKDWKKESLALFDKKGCYATVSQSPDRNKLKIEFSRIGAEKEKLILDYIKTVLN</sequence>
<proteinExistence type="predicted"/>
<evidence type="ECO:0000256" key="1">
    <source>
        <dbReference type="ARBA" id="ARBA00023125"/>
    </source>
</evidence>
<protein>
    <submittedName>
        <fullName evidence="3">Chromosome (Plasmid) partitioning protein ParB</fullName>
    </submittedName>
</protein>
<evidence type="ECO:0000256" key="2">
    <source>
        <dbReference type="SAM" id="MobiDB-lite"/>
    </source>
</evidence>
<dbReference type="CDD" id="cd16394">
    <property type="entry name" value="sopB_N"/>
    <property type="match status" value="1"/>
</dbReference>
<dbReference type="RefSeq" id="WP_258521203.1">
    <property type="nucleotide sequence ID" value="NZ_CAKMTZ010000086.1"/>
</dbReference>
<gene>
    <name evidence="3" type="ORF">THF1A12_330009</name>
</gene>
<dbReference type="Proteomes" id="UP001295462">
    <property type="component" value="Unassembled WGS sequence"/>
</dbReference>
<evidence type="ECO:0000313" key="4">
    <source>
        <dbReference type="Proteomes" id="UP001295462"/>
    </source>
</evidence>